<dbReference type="GO" id="GO:0010181">
    <property type="term" value="F:FMN binding"/>
    <property type="evidence" value="ECO:0007669"/>
    <property type="project" value="InterPro"/>
</dbReference>
<protein>
    <recommendedName>
        <fullName evidence="1">Flavodoxin-like domain-containing protein</fullName>
    </recommendedName>
</protein>
<organism evidence="2 3">
    <name type="scientific">Dialister succinatiphilus YIT 11850</name>
    <dbReference type="NCBI Taxonomy" id="742743"/>
    <lineage>
        <taxon>Bacteria</taxon>
        <taxon>Bacillati</taxon>
        <taxon>Bacillota</taxon>
        <taxon>Negativicutes</taxon>
        <taxon>Veillonellales</taxon>
        <taxon>Veillonellaceae</taxon>
        <taxon>Dialister</taxon>
    </lineage>
</organism>
<dbReference type="OrthoDB" id="307208at2"/>
<proteinExistence type="predicted"/>
<name>H1D338_9FIRM</name>
<dbReference type="InterPro" id="IPR029039">
    <property type="entry name" value="Flavoprotein-like_sf"/>
</dbReference>
<dbReference type="RefSeq" id="WP_008860517.1">
    <property type="nucleotide sequence ID" value="NZ_JH591190.1"/>
</dbReference>
<dbReference type="STRING" id="742743.HMPREF9453_02026"/>
<dbReference type="eggNOG" id="COG0716">
    <property type="taxonomic scope" value="Bacteria"/>
</dbReference>
<evidence type="ECO:0000313" key="2">
    <source>
        <dbReference type="EMBL" id="EHO62055.1"/>
    </source>
</evidence>
<dbReference type="Gene3D" id="3.40.50.360">
    <property type="match status" value="1"/>
</dbReference>
<dbReference type="SUPFAM" id="SSF52218">
    <property type="entry name" value="Flavoproteins"/>
    <property type="match status" value="1"/>
</dbReference>
<dbReference type="GO" id="GO:0016651">
    <property type="term" value="F:oxidoreductase activity, acting on NAD(P)H"/>
    <property type="evidence" value="ECO:0007669"/>
    <property type="project" value="UniProtKB-ARBA"/>
</dbReference>
<keyword evidence="3" id="KW-1185">Reference proteome</keyword>
<dbReference type="EMBL" id="ADLT01000074">
    <property type="protein sequence ID" value="EHO62055.1"/>
    <property type="molecule type" value="Genomic_DNA"/>
</dbReference>
<feature type="domain" description="Flavodoxin-like" evidence="1">
    <location>
        <begin position="4"/>
        <end position="158"/>
    </location>
</feature>
<dbReference type="HOGENOM" id="CLU_098259_1_0_9"/>
<dbReference type="Pfam" id="PF12641">
    <property type="entry name" value="Flavodoxin_3"/>
    <property type="match status" value="1"/>
</dbReference>
<evidence type="ECO:0000313" key="3">
    <source>
        <dbReference type="Proteomes" id="UP000003277"/>
    </source>
</evidence>
<dbReference type="InterPro" id="IPR008254">
    <property type="entry name" value="Flavodoxin/NO_synth"/>
</dbReference>
<evidence type="ECO:0000259" key="1">
    <source>
        <dbReference type="Pfam" id="PF12641"/>
    </source>
</evidence>
<sequence length="169" mass="18685">MKTLVLWSSRTGNTKAVAQAIYDALPGDKEIVEEGREKDTAGYDLVFVGFWGFRRGADMAARRILSSLHNHKVAIYGTAGTYPDSPAARDYLANAAALLPKDSTCLGTFICQGRVHSFHIGKRSEHAEKVHPMTPERLARLREAEKHPNEEDFQKAAAWALEMVEKAGC</sequence>
<dbReference type="Proteomes" id="UP000003277">
    <property type="component" value="Unassembled WGS sequence"/>
</dbReference>
<accession>H1D338</accession>
<gene>
    <name evidence="2" type="ORF">HMPREF9453_02026</name>
</gene>
<reference evidence="2 3" key="1">
    <citation type="submission" date="2011-11" db="EMBL/GenBank/DDBJ databases">
        <title>The Genome Sequence of Dialister succinatiphilus YIT 11850.</title>
        <authorList>
            <consortium name="The Broad Institute Genome Sequencing Platform"/>
            <person name="Earl A."/>
            <person name="Ward D."/>
            <person name="Feldgarden M."/>
            <person name="Gevers D."/>
            <person name="Morotomi M."/>
            <person name="Young S.K."/>
            <person name="Zeng Q."/>
            <person name="Gargeya S."/>
            <person name="Fitzgerald M."/>
            <person name="Haas B."/>
            <person name="Abouelleil A."/>
            <person name="Alvarado L."/>
            <person name="Arachchi H.M."/>
            <person name="Berlin A."/>
            <person name="Brown A."/>
            <person name="Chapman S.B."/>
            <person name="Dunbar C."/>
            <person name="Gearin G."/>
            <person name="Goldberg J."/>
            <person name="Griggs A."/>
            <person name="Gujja S."/>
            <person name="Heiman D."/>
            <person name="Howarth C."/>
            <person name="Lui A."/>
            <person name="MacDonald P.J.P."/>
            <person name="Montmayeur A."/>
            <person name="Murphy C."/>
            <person name="Neiman D."/>
            <person name="Pearson M."/>
            <person name="Priest M."/>
            <person name="Roberts A."/>
            <person name="Saif S."/>
            <person name="Shea T."/>
            <person name="Sisk P."/>
            <person name="Stolte C."/>
            <person name="Sykes S."/>
            <person name="Wortman J."/>
            <person name="Nusbaum C."/>
            <person name="Birren B."/>
        </authorList>
    </citation>
    <scope>NUCLEOTIDE SEQUENCE [LARGE SCALE GENOMIC DNA]</scope>
    <source>
        <strain evidence="2 3">YIT 11850</strain>
    </source>
</reference>
<comment type="caution">
    <text evidence="2">The sequence shown here is derived from an EMBL/GenBank/DDBJ whole genome shotgun (WGS) entry which is preliminary data.</text>
</comment>
<dbReference type="PATRIC" id="fig|742743.3.peg.2046"/>
<dbReference type="AlphaFoldDB" id="H1D338"/>